<proteinExistence type="predicted"/>
<keyword evidence="1" id="KW-0812">Transmembrane</keyword>
<evidence type="ECO:0000256" key="1">
    <source>
        <dbReference type="SAM" id="Phobius"/>
    </source>
</evidence>
<name>A0A561EN42_9ACTN</name>
<reference evidence="2 3" key="1">
    <citation type="submission" date="2019-06" db="EMBL/GenBank/DDBJ databases">
        <title>Sequencing the genomes of 1000 actinobacteria strains.</title>
        <authorList>
            <person name="Klenk H.-P."/>
        </authorList>
    </citation>
    <scope>NUCLEOTIDE SEQUENCE [LARGE SCALE GENOMIC DNA]</scope>
    <source>
        <strain evidence="2 3">DSM 41649</strain>
    </source>
</reference>
<dbReference type="OrthoDB" id="4551696at2"/>
<dbReference type="Proteomes" id="UP000318416">
    <property type="component" value="Unassembled WGS sequence"/>
</dbReference>
<evidence type="ECO:0000313" key="3">
    <source>
        <dbReference type="Proteomes" id="UP000318416"/>
    </source>
</evidence>
<organism evidence="2 3">
    <name type="scientific">Kitasatospora atroaurantiaca</name>
    <dbReference type="NCBI Taxonomy" id="285545"/>
    <lineage>
        <taxon>Bacteria</taxon>
        <taxon>Bacillati</taxon>
        <taxon>Actinomycetota</taxon>
        <taxon>Actinomycetes</taxon>
        <taxon>Kitasatosporales</taxon>
        <taxon>Streptomycetaceae</taxon>
        <taxon>Kitasatospora</taxon>
    </lineage>
</organism>
<keyword evidence="3" id="KW-1185">Reference proteome</keyword>
<sequence>MTTETPHPGPALVHGRLSTYTVRRCRCRECTTAAARWKANKRRQVAYGRWQPLVDAQPVREHLRQLLASGLTRAWISRQSAVPGQVVRNLTVGNGRGAPTRRVRPATAEALLAVRLPAAGPPASRKSVPATASRRKVQALASLGFPISVIAHAAGLSVSGLYLLLRNPERQVAASTAERIAEAYDRLWDARPADLAVRAVDSRRIQRIARANRWAPPLAWDEDRIGDPEALPDWTGRCGSAGGYYDHTQLGTPTCQPCRDAVRAAATDRKLRRRARAAG</sequence>
<comment type="caution">
    <text evidence="2">The sequence shown here is derived from an EMBL/GenBank/DDBJ whole genome shotgun (WGS) entry which is preliminary data.</text>
</comment>
<keyword evidence="1" id="KW-0472">Membrane</keyword>
<accession>A0A561EN42</accession>
<keyword evidence="1" id="KW-1133">Transmembrane helix</keyword>
<protein>
    <submittedName>
        <fullName evidence="2">Uncharacterized protein</fullName>
    </submittedName>
</protein>
<evidence type="ECO:0000313" key="2">
    <source>
        <dbReference type="EMBL" id="TWE17035.1"/>
    </source>
</evidence>
<dbReference type="RefSeq" id="WP_145789561.1">
    <property type="nucleotide sequence ID" value="NZ_BAAABR010000089.1"/>
</dbReference>
<feature type="transmembrane region" description="Helical" evidence="1">
    <location>
        <begin position="143"/>
        <end position="165"/>
    </location>
</feature>
<dbReference type="EMBL" id="VIVR01000001">
    <property type="protein sequence ID" value="TWE17035.1"/>
    <property type="molecule type" value="Genomic_DNA"/>
</dbReference>
<gene>
    <name evidence="2" type="ORF">FB465_2039</name>
</gene>
<dbReference type="AlphaFoldDB" id="A0A561EN42"/>